<dbReference type="EMBL" id="CP146609">
    <property type="protein sequence ID" value="WWX22254.1"/>
    <property type="molecule type" value="Genomic_DNA"/>
</dbReference>
<dbReference type="Pfam" id="PF01047">
    <property type="entry name" value="MarR"/>
    <property type="match status" value="1"/>
</dbReference>
<keyword evidence="6" id="KW-1185">Reference proteome</keyword>
<dbReference type="Proteomes" id="UP001385389">
    <property type="component" value="Chromosome"/>
</dbReference>
<dbReference type="InterPro" id="IPR000835">
    <property type="entry name" value="HTH_MarR-typ"/>
</dbReference>
<dbReference type="SUPFAM" id="SSF46785">
    <property type="entry name" value="Winged helix' DNA-binding domain"/>
    <property type="match status" value="1"/>
</dbReference>
<name>A0ABZ2IU73_9BACT</name>
<evidence type="ECO:0000256" key="3">
    <source>
        <dbReference type="ARBA" id="ARBA00023163"/>
    </source>
</evidence>
<dbReference type="InterPro" id="IPR036390">
    <property type="entry name" value="WH_DNA-bd_sf"/>
</dbReference>
<evidence type="ECO:0000259" key="4">
    <source>
        <dbReference type="PROSITE" id="PS50995"/>
    </source>
</evidence>
<keyword evidence="3" id="KW-0804">Transcription</keyword>
<dbReference type="Gene3D" id="1.10.10.10">
    <property type="entry name" value="Winged helix-like DNA-binding domain superfamily/Winged helix DNA-binding domain"/>
    <property type="match status" value="1"/>
</dbReference>
<evidence type="ECO:0000256" key="2">
    <source>
        <dbReference type="ARBA" id="ARBA00023125"/>
    </source>
</evidence>
<feature type="domain" description="HTH marR-type" evidence="4">
    <location>
        <begin position="1"/>
        <end position="143"/>
    </location>
</feature>
<dbReference type="InterPro" id="IPR023187">
    <property type="entry name" value="Tscrpt_reg_MarR-type_CS"/>
</dbReference>
<evidence type="ECO:0000313" key="5">
    <source>
        <dbReference type="EMBL" id="WWX22254.1"/>
    </source>
</evidence>
<dbReference type="RefSeq" id="WP_338667951.1">
    <property type="nucleotide sequence ID" value="NZ_CP146609.1"/>
</dbReference>
<dbReference type="PROSITE" id="PS50995">
    <property type="entry name" value="HTH_MARR_2"/>
    <property type="match status" value="1"/>
</dbReference>
<dbReference type="PANTHER" id="PTHR42756">
    <property type="entry name" value="TRANSCRIPTIONAL REGULATOR, MARR"/>
    <property type="match status" value="1"/>
</dbReference>
<keyword evidence="2" id="KW-0238">DNA-binding</keyword>
<dbReference type="SMART" id="SM00347">
    <property type="entry name" value="HTH_MARR"/>
    <property type="match status" value="1"/>
</dbReference>
<dbReference type="PANTHER" id="PTHR42756:SF2">
    <property type="entry name" value="MARR FAMILY REGULATORY PROTEIN"/>
    <property type="match status" value="1"/>
</dbReference>
<organism evidence="5 6">
    <name type="scientific">Pseudodesulfovibrio methanolicus</name>
    <dbReference type="NCBI Taxonomy" id="3126690"/>
    <lineage>
        <taxon>Bacteria</taxon>
        <taxon>Pseudomonadati</taxon>
        <taxon>Thermodesulfobacteriota</taxon>
        <taxon>Desulfovibrionia</taxon>
        <taxon>Desulfovibrionales</taxon>
        <taxon>Desulfovibrionaceae</taxon>
    </lineage>
</organism>
<evidence type="ECO:0000256" key="1">
    <source>
        <dbReference type="ARBA" id="ARBA00023015"/>
    </source>
</evidence>
<proteinExistence type="predicted"/>
<sequence length="158" mass="17736">MHPDTITAFDQDSPGRRFSIIQRLSLIYLSGPMSETGISKSKIPYLMKILSTPGIVQEDLTNYLCLDRAATARALQSLENNGFVYREEDPQDRRRKNVYPTPKAEGLQGEMVDILKAHNDVLLSGFTGEEQGLLVSLLDRVADNLRRNLDKPDRDAGM</sequence>
<evidence type="ECO:0000313" key="6">
    <source>
        <dbReference type="Proteomes" id="UP001385389"/>
    </source>
</evidence>
<dbReference type="PROSITE" id="PS01117">
    <property type="entry name" value="HTH_MARR_1"/>
    <property type="match status" value="1"/>
</dbReference>
<dbReference type="InterPro" id="IPR036388">
    <property type="entry name" value="WH-like_DNA-bd_sf"/>
</dbReference>
<protein>
    <submittedName>
        <fullName evidence="5">MarR family winged helix-turn-helix transcriptional regulator</fullName>
    </submittedName>
</protein>
<reference evidence="5 6" key="1">
    <citation type="submission" date="2024-03" db="EMBL/GenBank/DDBJ databases">
        <title>Phenotype and Genome Characterization of a Sulfate-Reducing Bacterium Pseudodesulfovibrio sp. strain 5S69, isolated from Petroleum Reservoir in Tatarstan (Russia).</title>
        <authorList>
            <person name="Bidzhieva S.K."/>
            <person name="Kadnikov V."/>
            <person name="Tourova T.P."/>
            <person name="Samigullina S.R."/>
            <person name="Sokolova D.S."/>
            <person name="Poltaraus A.B."/>
            <person name="Avtukh A.N."/>
            <person name="Tereshina V.M."/>
            <person name="Mardanov A.V."/>
            <person name="Nazina T.N."/>
        </authorList>
    </citation>
    <scope>NUCLEOTIDE SEQUENCE [LARGE SCALE GENOMIC DNA]</scope>
    <source>
        <strain evidence="5 6">5S69</strain>
    </source>
</reference>
<accession>A0ABZ2IU73</accession>
<gene>
    <name evidence="5" type="ORF">V8V93_17625</name>
</gene>
<keyword evidence="1" id="KW-0805">Transcription regulation</keyword>
<dbReference type="PRINTS" id="PR00598">
    <property type="entry name" value="HTHMARR"/>
</dbReference>